<dbReference type="Proteomes" id="UP000185746">
    <property type="component" value="Chromosome"/>
</dbReference>
<evidence type="ECO:0000259" key="10">
    <source>
        <dbReference type="Pfam" id="PF04290"/>
    </source>
</evidence>
<sequence length="179" mass="20226">MRRYIRTIDATSQFFGILAGIFIMAGVVLVVAELVVRNIFNGTLYITQEYTAYFMVATTFFGLAYTLKESGHIRLEFLYRVVQSGKSRALLEIYALLVGLILFIIITYTTTDFFLDAVASDKRSMQISKTMLAIPQFAMPLGSLLISLQFTAEIAKCILQIKTNDYGKMQEEEIDILGR</sequence>
<comment type="similarity">
    <text evidence="8">Belongs to the TRAP transporter small permease family.</text>
</comment>
<evidence type="ECO:0000256" key="5">
    <source>
        <dbReference type="ARBA" id="ARBA00022692"/>
    </source>
</evidence>
<evidence type="ECO:0000256" key="6">
    <source>
        <dbReference type="ARBA" id="ARBA00022989"/>
    </source>
</evidence>
<feature type="transmembrane region" description="Helical" evidence="9">
    <location>
        <begin position="52"/>
        <end position="68"/>
    </location>
</feature>
<keyword evidence="4" id="KW-0997">Cell inner membrane</keyword>
<accession>A0A1D8JF99</accession>
<reference evidence="11 12" key="1">
    <citation type="submission" date="2016-09" db="EMBL/GenBank/DDBJ databases">
        <title>Complete genome sequence of the Lysinibacillus sphaericus LMG 22257, a specie of Bacillus with ureolytic activity that can effectively biodeposit calcium carbonate.</title>
        <authorList>
            <person name="Yan W."/>
        </authorList>
    </citation>
    <scope>NUCLEOTIDE SEQUENCE [LARGE SCALE GENOMIC DNA]</scope>
    <source>
        <strain evidence="11 12">LMG 22257</strain>
    </source>
</reference>
<dbReference type="EMBL" id="CP017560">
    <property type="protein sequence ID" value="AOV07387.1"/>
    <property type="molecule type" value="Genomic_DNA"/>
</dbReference>
<evidence type="ECO:0000256" key="8">
    <source>
        <dbReference type="ARBA" id="ARBA00038436"/>
    </source>
</evidence>
<keyword evidence="2" id="KW-0813">Transport</keyword>
<dbReference type="Pfam" id="PF04290">
    <property type="entry name" value="DctQ"/>
    <property type="match status" value="1"/>
</dbReference>
<feature type="transmembrane region" description="Helical" evidence="9">
    <location>
        <begin position="89"/>
        <end position="110"/>
    </location>
</feature>
<evidence type="ECO:0000256" key="9">
    <source>
        <dbReference type="SAM" id="Phobius"/>
    </source>
</evidence>
<organism evidence="11 12">
    <name type="scientific">Sporosarcina ureilytica</name>
    <dbReference type="NCBI Taxonomy" id="298596"/>
    <lineage>
        <taxon>Bacteria</taxon>
        <taxon>Bacillati</taxon>
        <taxon>Bacillota</taxon>
        <taxon>Bacilli</taxon>
        <taxon>Bacillales</taxon>
        <taxon>Caryophanaceae</taxon>
        <taxon>Sporosarcina</taxon>
    </lineage>
</organism>
<keyword evidence="6 9" id="KW-1133">Transmembrane helix</keyword>
<evidence type="ECO:0000256" key="3">
    <source>
        <dbReference type="ARBA" id="ARBA00022475"/>
    </source>
</evidence>
<dbReference type="InterPro" id="IPR055348">
    <property type="entry name" value="DctQ"/>
</dbReference>
<keyword evidence="7 9" id="KW-0472">Membrane</keyword>
<evidence type="ECO:0000256" key="4">
    <source>
        <dbReference type="ARBA" id="ARBA00022519"/>
    </source>
</evidence>
<protein>
    <submittedName>
        <fullName evidence="11">TRAP transporter small permease protein</fullName>
    </submittedName>
</protein>
<evidence type="ECO:0000256" key="7">
    <source>
        <dbReference type="ARBA" id="ARBA00023136"/>
    </source>
</evidence>
<dbReference type="GO" id="GO:0022857">
    <property type="term" value="F:transmembrane transporter activity"/>
    <property type="evidence" value="ECO:0007669"/>
    <property type="project" value="TreeGrafter"/>
</dbReference>
<feature type="transmembrane region" description="Helical" evidence="9">
    <location>
        <begin position="130"/>
        <end position="152"/>
    </location>
</feature>
<feature type="domain" description="Tripartite ATP-independent periplasmic transporters DctQ component" evidence="10">
    <location>
        <begin position="27"/>
        <end position="157"/>
    </location>
</feature>
<feature type="transmembrane region" description="Helical" evidence="9">
    <location>
        <begin position="12"/>
        <end position="32"/>
    </location>
</feature>
<evidence type="ECO:0000313" key="11">
    <source>
        <dbReference type="EMBL" id="AOV07387.1"/>
    </source>
</evidence>
<dbReference type="PANTHER" id="PTHR35011:SF10">
    <property type="entry name" value="TRAP TRANSPORTER SMALL PERMEASE PROTEIN"/>
    <property type="match status" value="1"/>
</dbReference>
<dbReference type="KEGG" id="surl:BI350_07435"/>
<proteinExistence type="inferred from homology"/>
<dbReference type="RefSeq" id="WP_075527518.1">
    <property type="nucleotide sequence ID" value="NZ_CP017560.1"/>
</dbReference>
<dbReference type="GO" id="GO:0015740">
    <property type="term" value="P:C4-dicarboxylate transport"/>
    <property type="evidence" value="ECO:0007669"/>
    <property type="project" value="TreeGrafter"/>
</dbReference>
<name>A0A1D8JF99_9BACL</name>
<evidence type="ECO:0000313" key="12">
    <source>
        <dbReference type="Proteomes" id="UP000185746"/>
    </source>
</evidence>
<evidence type="ECO:0000256" key="1">
    <source>
        <dbReference type="ARBA" id="ARBA00004429"/>
    </source>
</evidence>
<gene>
    <name evidence="11" type="ORF">BI350_07435</name>
</gene>
<evidence type="ECO:0000256" key="2">
    <source>
        <dbReference type="ARBA" id="ARBA00022448"/>
    </source>
</evidence>
<dbReference type="PANTHER" id="PTHR35011">
    <property type="entry name" value="2,3-DIKETO-L-GULONATE TRAP TRANSPORTER SMALL PERMEASE PROTEIN YIAM"/>
    <property type="match status" value="1"/>
</dbReference>
<dbReference type="GO" id="GO:0005886">
    <property type="term" value="C:plasma membrane"/>
    <property type="evidence" value="ECO:0007669"/>
    <property type="project" value="UniProtKB-SubCell"/>
</dbReference>
<keyword evidence="5 9" id="KW-0812">Transmembrane</keyword>
<comment type="subcellular location">
    <subcellularLocation>
        <location evidence="1">Cell inner membrane</location>
        <topology evidence="1">Multi-pass membrane protein</topology>
    </subcellularLocation>
</comment>
<dbReference type="InterPro" id="IPR007387">
    <property type="entry name" value="TRAP_DctQ"/>
</dbReference>
<dbReference type="AlphaFoldDB" id="A0A1D8JF99"/>
<keyword evidence="3" id="KW-1003">Cell membrane</keyword>
<keyword evidence="12" id="KW-1185">Reference proteome</keyword>